<dbReference type="GeneID" id="73471200"/>
<accession>A0A8J5QKJ1</accession>
<protein>
    <submittedName>
        <fullName evidence="1">Uncharacterized protein</fullName>
    </submittedName>
</protein>
<comment type="caution">
    <text evidence="1">The sequence shown here is derived from an EMBL/GenBank/DDBJ whole genome shotgun (WGS) entry which is preliminary data.</text>
</comment>
<gene>
    <name evidence="1" type="ORF">J8A68_004400</name>
</gene>
<dbReference type="OrthoDB" id="4011213at2759"/>
<organism evidence="1 2">
    <name type="scientific">[Candida] subhashii</name>
    <dbReference type="NCBI Taxonomy" id="561895"/>
    <lineage>
        <taxon>Eukaryota</taxon>
        <taxon>Fungi</taxon>
        <taxon>Dikarya</taxon>
        <taxon>Ascomycota</taxon>
        <taxon>Saccharomycotina</taxon>
        <taxon>Pichiomycetes</taxon>
        <taxon>Debaryomycetaceae</taxon>
        <taxon>Spathaspora</taxon>
    </lineage>
</organism>
<keyword evidence="2" id="KW-1185">Reference proteome</keyword>
<reference evidence="1 2" key="1">
    <citation type="journal article" date="2021" name="DNA Res.">
        <title>Genome analysis of Candida subhashii reveals its hybrid nature and dual mitochondrial genome conformations.</title>
        <authorList>
            <person name="Mixao V."/>
            <person name="Hegedusova E."/>
            <person name="Saus E."/>
            <person name="Pryszcz L.P."/>
            <person name="Cillingova A."/>
            <person name="Nosek J."/>
            <person name="Gabaldon T."/>
        </authorList>
    </citation>
    <scope>NUCLEOTIDE SEQUENCE [LARGE SCALE GENOMIC DNA]</scope>
    <source>
        <strain evidence="1 2">CBS 10753</strain>
    </source>
</reference>
<name>A0A8J5QKJ1_9ASCO</name>
<evidence type="ECO:0000313" key="1">
    <source>
        <dbReference type="EMBL" id="KAG7662138.1"/>
    </source>
</evidence>
<sequence length="166" mass="18265">MNQAQGQSEQFYLAAYIPPLRDGSPIPDENSIRVKQFQKLVFQEKKVVLDDSINAHKFGIDGVVLANSSLQLVNVPNMFLRVDQKTGRMKLCPNGKSSVGFSVRKDKLNYNGQDAWSVCNPEGGDFGFIYPGTLKSNDKFCKTGGTQIFVRTVGKNDASGALPDFP</sequence>
<dbReference type="EMBL" id="JAGSYN010000184">
    <property type="protein sequence ID" value="KAG7662138.1"/>
    <property type="molecule type" value="Genomic_DNA"/>
</dbReference>
<proteinExistence type="predicted"/>
<dbReference type="AlphaFoldDB" id="A0A8J5QKJ1"/>
<dbReference type="Proteomes" id="UP000694255">
    <property type="component" value="Unassembled WGS sequence"/>
</dbReference>
<evidence type="ECO:0000313" key="2">
    <source>
        <dbReference type="Proteomes" id="UP000694255"/>
    </source>
</evidence>
<dbReference type="RefSeq" id="XP_049262371.1">
    <property type="nucleotide sequence ID" value="XM_049408355.1"/>
</dbReference>